<proteinExistence type="predicted"/>
<dbReference type="Pfam" id="PF13424">
    <property type="entry name" value="TPR_12"/>
    <property type="match status" value="2"/>
</dbReference>
<accession>A0A9P5U1T2</accession>
<protein>
    <recommendedName>
        <fullName evidence="3">TPR-like protein</fullName>
    </recommendedName>
</protein>
<dbReference type="PANTHER" id="PTHR46082">
    <property type="entry name" value="ATP/GTP-BINDING PROTEIN-RELATED"/>
    <property type="match status" value="1"/>
</dbReference>
<evidence type="ECO:0008006" key="3">
    <source>
        <dbReference type="Google" id="ProtNLM"/>
    </source>
</evidence>
<gene>
    <name evidence="1" type="ORF">BDP27DRAFT_1335555</name>
</gene>
<dbReference type="Gene3D" id="3.40.50.300">
    <property type="entry name" value="P-loop containing nucleotide triphosphate hydrolases"/>
    <property type="match status" value="1"/>
</dbReference>
<comment type="caution">
    <text evidence="1">The sequence shown here is derived from an EMBL/GenBank/DDBJ whole genome shotgun (WGS) entry which is preliminary data.</text>
</comment>
<dbReference type="AlphaFoldDB" id="A0A9P5U1T2"/>
<evidence type="ECO:0000313" key="2">
    <source>
        <dbReference type="Proteomes" id="UP000772434"/>
    </source>
</evidence>
<evidence type="ECO:0000313" key="1">
    <source>
        <dbReference type="EMBL" id="KAF9063196.1"/>
    </source>
</evidence>
<dbReference type="EMBL" id="JADNRY010000152">
    <property type="protein sequence ID" value="KAF9063196.1"/>
    <property type="molecule type" value="Genomic_DNA"/>
</dbReference>
<dbReference type="InterPro" id="IPR011990">
    <property type="entry name" value="TPR-like_helical_dom_sf"/>
</dbReference>
<reference evidence="1" key="1">
    <citation type="submission" date="2020-11" db="EMBL/GenBank/DDBJ databases">
        <authorList>
            <consortium name="DOE Joint Genome Institute"/>
            <person name="Ahrendt S."/>
            <person name="Riley R."/>
            <person name="Andreopoulos W."/>
            <person name="Labutti K."/>
            <person name="Pangilinan J."/>
            <person name="Ruiz-Duenas F.J."/>
            <person name="Barrasa J.M."/>
            <person name="Sanchez-Garcia M."/>
            <person name="Camarero S."/>
            <person name="Miyauchi S."/>
            <person name="Serrano A."/>
            <person name="Linde D."/>
            <person name="Babiker R."/>
            <person name="Drula E."/>
            <person name="Ayuso-Fernandez I."/>
            <person name="Pacheco R."/>
            <person name="Padilla G."/>
            <person name="Ferreira P."/>
            <person name="Barriuso J."/>
            <person name="Kellner H."/>
            <person name="Castanera R."/>
            <person name="Alfaro M."/>
            <person name="Ramirez L."/>
            <person name="Pisabarro A.G."/>
            <person name="Kuo A."/>
            <person name="Tritt A."/>
            <person name="Lipzen A."/>
            <person name="He G."/>
            <person name="Yan M."/>
            <person name="Ng V."/>
            <person name="Cullen D."/>
            <person name="Martin F."/>
            <person name="Rosso M.-N."/>
            <person name="Henrissat B."/>
            <person name="Hibbett D."/>
            <person name="Martinez A.T."/>
            <person name="Grigoriev I.V."/>
        </authorList>
    </citation>
    <scope>NUCLEOTIDE SEQUENCE</scope>
    <source>
        <strain evidence="1">AH 40177</strain>
    </source>
</reference>
<dbReference type="InterPro" id="IPR027417">
    <property type="entry name" value="P-loop_NTPase"/>
</dbReference>
<dbReference type="Pfam" id="PF13374">
    <property type="entry name" value="TPR_10"/>
    <property type="match status" value="4"/>
</dbReference>
<dbReference type="PANTHER" id="PTHR46082:SF6">
    <property type="entry name" value="AAA+ ATPASE DOMAIN-CONTAINING PROTEIN-RELATED"/>
    <property type="match status" value="1"/>
</dbReference>
<sequence>METYFGVHGVQPIATERKIFLLLGIGGAGKTQCVLEFVRQSKTRFTKHYFISAHSEESIQAGYYDIAVKNGVQQPDSWRVGLQLLAKDKEDWLVVMDNADDPRINVGQFLPKANTGNIIITSRNRHLDALSPNLTEVKDMLPEDGLELLLKHAIKGRQGNAEEKLIACQIAARVHYFTLALVHAGSYICKHNCIGSYLQTFEKHLSSLLNKHFTQSSDNFNLSVYATWEISWQMLTEKSRTFLRICSCYHYERIPRILFQRAIEKMKIWGWPPLAAQAQLEALASSDLDWDEMEMNKMSEELMSYSLVTNSTGKSSRRILEEGAQSTVAITVEDADWTEIGYMRLLVSHCRRFDIGSNRHTNKAIARLCRMCGHYGVALKLLEPLLEEIKRTLGEQDPETLVLMQKVGEVYCDSGRYNNALQLEEPLVELSKEVLGEEHPDTLARIQNLAISYSGVGRYNDALQLAEPLVELSKKVLGEDHPDTLCRIRNLAITLSRIGRYNDALQLAEPLVELSKKEHTEFGNPIFSASCGDLKGGFREEHPETLTRIDHLAHTYSKVGRYNDALQLAEPLGELSKKALGAEHPHILVRIHNLAYIYVKAGRYNDALQLAEPLVELSKKVLGEEHPHTLSAIQNLAASYCMVGRYNDALQLQEPLVELSKKVLGEEHPRTLTRIQNMATSYTKIGRYNDALQLQEPLVELSKKVLGEEHRHTLTRIQNMATSYTKIGRYNDALQLQEPLVELSKKVLGEEHRHTLRRLQHLDLTHDLIKLSCTKHTPRISQMIQIKFTTVKQKFKSVFLHPCLK</sequence>
<dbReference type="Gene3D" id="1.25.40.10">
    <property type="entry name" value="Tetratricopeptide repeat domain"/>
    <property type="match status" value="3"/>
</dbReference>
<organism evidence="1 2">
    <name type="scientific">Rhodocollybia butyracea</name>
    <dbReference type="NCBI Taxonomy" id="206335"/>
    <lineage>
        <taxon>Eukaryota</taxon>
        <taxon>Fungi</taxon>
        <taxon>Dikarya</taxon>
        <taxon>Basidiomycota</taxon>
        <taxon>Agaricomycotina</taxon>
        <taxon>Agaricomycetes</taxon>
        <taxon>Agaricomycetidae</taxon>
        <taxon>Agaricales</taxon>
        <taxon>Marasmiineae</taxon>
        <taxon>Omphalotaceae</taxon>
        <taxon>Rhodocollybia</taxon>
    </lineage>
</organism>
<dbReference type="SUPFAM" id="SSF52540">
    <property type="entry name" value="P-loop containing nucleoside triphosphate hydrolases"/>
    <property type="match status" value="1"/>
</dbReference>
<keyword evidence="2" id="KW-1185">Reference proteome</keyword>
<dbReference type="Proteomes" id="UP000772434">
    <property type="component" value="Unassembled WGS sequence"/>
</dbReference>
<dbReference type="SUPFAM" id="SSF48452">
    <property type="entry name" value="TPR-like"/>
    <property type="match status" value="3"/>
</dbReference>
<name>A0A9P5U1T2_9AGAR</name>
<dbReference type="OrthoDB" id="1658288at2759"/>
<dbReference type="InterPro" id="IPR053137">
    <property type="entry name" value="NLR-like"/>
</dbReference>